<evidence type="ECO:0000313" key="3">
    <source>
        <dbReference type="EMBL" id="RUQ68455.1"/>
    </source>
</evidence>
<proteinExistence type="predicted"/>
<dbReference type="AlphaFoldDB" id="A0A433J696"/>
<sequence length="204" mass="21269">MTRKTRGRSGPANPGASPSRDGLAAGNIGLTRGGTGLRLTRVDPRRPDPAARKAAGSDRKPSLAAMNRPQHPHLKLAVDNASAPGVPPGAARPIPEDYGLTAADLRIWYAPGRAGVAVALLVAAVAALSQAIEGARFSQPWILGALSGLLYGAFIGGLAGLGAMVMILWADPLVARLWPTYGRLRRYREALASARQVEDGRSEG</sequence>
<accession>A0A433J696</accession>
<organism evidence="3 4">
    <name type="scientific">Azospirillum doebereinerae</name>
    <dbReference type="NCBI Taxonomy" id="92933"/>
    <lineage>
        <taxon>Bacteria</taxon>
        <taxon>Pseudomonadati</taxon>
        <taxon>Pseudomonadota</taxon>
        <taxon>Alphaproteobacteria</taxon>
        <taxon>Rhodospirillales</taxon>
        <taxon>Azospirillaceae</taxon>
        <taxon>Azospirillum</taxon>
    </lineage>
</organism>
<evidence type="ECO:0000256" key="2">
    <source>
        <dbReference type="SAM" id="Phobius"/>
    </source>
</evidence>
<dbReference type="Proteomes" id="UP000280346">
    <property type="component" value="Unassembled WGS sequence"/>
</dbReference>
<keyword evidence="2" id="KW-0472">Membrane</keyword>
<keyword evidence="4" id="KW-1185">Reference proteome</keyword>
<feature type="transmembrane region" description="Helical" evidence="2">
    <location>
        <begin position="152"/>
        <end position="178"/>
    </location>
</feature>
<feature type="compositionally biased region" description="Basic and acidic residues" evidence="1">
    <location>
        <begin position="40"/>
        <end position="61"/>
    </location>
</feature>
<evidence type="ECO:0000256" key="1">
    <source>
        <dbReference type="SAM" id="MobiDB-lite"/>
    </source>
</evidence>
<keyword evidence="2" id="KW-0812">Transmembrane</keyword>
<protein>
    <submittedName>
        <fullName evidence="3">Uncharacterized protein</fullName>
    </submittedName>
</protein>
<keyword evidence="2" id="KW-1133">Transmembrane helix</keyword>
<name>A0A433J696_9PROT</name>
<feature type="transmembrane region" description="Helical" evidence="2">
    <location>
        <begin position="114"/>
        <end position="132"/>
    </location>
</feature>
<evidence type="ECO:0000313" key="4">
    <source>
        <dbReference type="Proteomes" id="UP000280346"/>
    </source>
</evidence>
<comment type="caution">
    <text evidence="3">The sequence shown here is derived from an EMBL/GenBank/DDBJ whole genome shotgun (WGS) entry which is preliminary data.</text>
</comment>
<reference evidence="3 4" key="1">
    <citation type="submission" date="2018-12" db="EMBL/GenBank/DDBJ databases">
        <authorList>
            <person name="Yang Y."/>
        </authorList>
    </citation>
    <scope>NUCLEOTIDE SEQUENCE [LARGE SCALE GENOMIC DNA]</scope>
    <source>
        <strain evidence="3 4">GSF71</strain>
    </source>
</reference>
<dbReference type="EMBL" id="RZIJ01000014">
    <property type="protein sequence ID" value="RUQ68455.1"/>
    <property type="molecule type" value="Genomic_DNA"/>
</dbReference>
<gene>
    <name evidence="3" type="ORF">EJ913_17655</name>
</gene>
<feature type="region of interest" description="Disordered" evidence="1">
    <location>
        <begin position="1"/>
        <end position="69"/>
    </location>
</feature>